<dbReference type="Proteomes" id="UP000784294">
    <property type="component" value="Unassembled WGS sequence"/>
</dbReference>
<proteinExistence type="predicted"/>
<evidence type="ECO:0000313" key="2">
    <source>
        <dbReference type="EMBL" id="VEL18325.1"/>
    </source>
</evidence>
<dbReference type="AlphaFoldDB" id="A0A448WRF6"/>
<organism evidence="2 3">
    <name type="scientific">Protopolystoma xenopodis</name>
    <dbReference type="NCBI Taxonomy" id="117903"/>
    <lineage>
        <taxon>Eukaryota</taxon>
        <taxon>Metazoa</taxon>
        <taxon>Spiralia</taxon>
        <taxon>Lophotrochozoa</taxon>
        <taxon>Platyhelminthes</taxon>
        <taxon>Monogenea</taxon>
        <taxon>Polyopisthocotylea</taxon>
        <taxon>Polystomatidea</taxon>
        <taxon>Polystomatidae</taxon>
        <taxon>Protopolystoma</taxon>
    </lineage>
</organism>
<keyword evidence="3" id="KW-1185">Reference proteome</keyword>
<keyword evidence="1" id="KW-0472">Membrane</keyword>
<gene>
    <name evidence="2" type="ORF">PXEA_LOCUS11765</name>
</gene>
<dbReference type="OrthoDB" id="1700726at2759"/>
<evidence type="ECO:0000256" key="1">
    <source>
        <dbReference type="SAM" id="Phobius"/>
    </source>
</evidence>
<dbReference type="EMBL" id="CAAALY010036527">
    <property type="protein sequence ID" value="VEL18325.1"/>
    <property type="molecule type" value="Genomic_DNA"/>
</dbReference>
<name>A0A448WRF6_9PLAT</name>
<protein>
    <submittedName>
        <fullName evidence="2">Uncharacterized protein</fullName>
    </submittedName>
</protein>
<reference evidence="2" key="1">
    <citation type="submission" date="2018-11" db="EMBL/GenBank/DDBJ databases">
        <authorList>
            <consortium name="Pathogen Informatics"/>
        </authorList>
    </citation>
    <scope>NUCLEOTIDE SEQUENCE</scope>
</reference>
<comment type="caution">
    <text evidence="2">The sequence shown here is derived from an EMBL/GenBank/DDBJ whole genome shotgun (WGS) entry which is preliminary data.</text>
</comment>
<keyword evidence="1" id="KW-0812">Transmembrane</keyword>
<evidence type="ECO:0000313" key="3">
    <source>
        <dbReference type="Proteomes" id="UP000784294"/>
    </source>
</evidence>
<sequence length="159" mass="18692">MTFSEFVFVPLGMGIIKTIVYAYEYLTWPLYYMFKKTLNYIPLPDSPYESDATYREEEKRILALPIRQGDVSAPWRAVEAMDKLADEPIPGCRILPDIWMRTIKLYSDQPGFGTRAILKTDYEVRLHELSYIALYTGGIVCLIRKFHWLLIQLFLYTFI</sequence>
<keyword evidence="1" id="KW-1133">Transmembrane helix</keyword>
<accession>A0A448WRF6</accession>
<feature type="transmembrane region" description="Helical" evidence="1">
    <location>
        <begin position="6"/>
        <end position="26"/>
    </location>
</feature>